<protein>
    <submittedName>
        <fullName evidence="3">Uncharacterized protein</fullName>
    </submittedName>
</protein>
<reference evidence="3" key="1">
    <citation type="submission" date="2013-04" db="EMBL/GenBank/DDBJ databases">
        <authorList>
            <person name="Qu J."/>
            <person name="Murali S.C."/>
            <person name="Bandaranaike D."/>
            <person name="Bellair M."/>
            <person name="Blankenburg K."/>
            <person name="Chao H."/>
            <person name="Dinh H."/>
            <person name="Doddapaneni H."/>
            <person name="Downs B."/>
            <person name="Dugan-Rocha S."/>
            <person name="Elkadiri S."/>
            <person name="Gnanaolivu R.D."/>
            <person name="Hernandez B."/>
            <person name="Javaid M."/>
            <person name="Jayaseelan J.C."/>
            <person name="Lee S."/>
            <person name="Li M."/>
            <person name="Ming W."/>
            <person name="Munidasa M."/>
            <person name="Muniz J."/>
            <person name="Nguyen L."/>
            <person name="Ongeri F."/>
            <person name="Osuji N."/>
            <person name="Pu L.-L."/>
            <person name="Puazo M."/>
            <person name="Qu C."/>
            <person name="Quiroz J."/>
            <person name="Raj R."/>
            <person name="Weissenberger G."/>
            <person name="Xin Y."/>
            <person name="Zou X."/>
            <person name="Han Y."/>
            <person name="Richards S."/>
            <person name="Worley K."/>
            <person name="Muzny D."/>
            <person name="Gibbs R."/>
        </authorList>
    </citation>
    <scope>NUCLEOTIDE SEQUENCE</scope>
    <source>
        <strain evidence="3">Sampled in the wild</strain>
    </source>
</reference>
<dbReference type="GO" id="GO:0006351">
    <property type="term" value="P:DNA-templated transcription"/>
    <property type="evidence" value="ECO:0007669"/>
    <property type="project" value="InterPro"/>
</dbReference>
<dbReference type="Proteomes" id="UP000792457">
    <property type="component" value="Unassembled WGS sequence"/>
</dbReference>
<gene>
    <name evidence="3" type="ORF">J437_LFUL006931</name>
</gene>
<accession>A0A8K0KAF1</accession>
<evidence type="ECO:0000313" key="4">
    <source>
        <dbReference type="Proteomes" id="UP000792457"/>
    </source>
</evidence>
<dbReference type="SUPFAM" id="SSF50249">
    <property type="entry name" value="Nucleic acid-binding proteins"/>
    <property type="match status" value="1"/>
</dbReference>
<proteinExistence type="predicted"/>
<keyword evidence="2" id="KW-0472">Membrane</keyword>
<comment type="function">
    <text evidence="1">DNA-dependent RNA polymerase catalyzes the transcription of DNA into RNA using the four ribonucleoside triphosphates as substrates. Common component of RNA polymerases I, II and III which synthesize ribosomal RNA precursors, mRNA precursors and many functional non-coding RNAs, and small RNAs, such as 5S rRNA and tRNAs, respectively.</text>
</comment>
<comment type="caution">
    <text evidence="3">The sequence shown here is derived from an EMBL/GenBank/DDBJ whole genome shotgun (WGS) entry which is preliminary data.</text>
</comment>
<organism evidence="3 4">
    <name type="scientific">Ladona fulva</name>
    <name type="common">Scarce chaser dragonfly</name>
    <name type="synonym">Libellula fulva</name>
    <dbReference type="NCBI Taxonomy" id="123851"/>
    <lineage>
        <taxon>Eukaryota</taxon>
        <taxon>Metazoa</taxon>
        <taxon>Ecdysozoa</taxon>
        <taxon>Arthropoda</taxon>
        <taxon>Hexapoda</taxon>
        <taxon>Insecta</taxon>
        <taxon>Pterygota</taxon>
        <taxon>Palaeoptera</taxon>
        <taxon>Odonata</taxon>
        <taxon>Epiprocta</taxon>
        <taxon>Anisoptera</taxon>
        <taxon>Libelluloidea</taxon>
        <taxon>Libellulidae</taxon>
        <taxon>Ladona</taxon>
    </lineage>
</organism>
<evidence type="ECO:0000313" key="3">
    <source>
        <dbReference type="EMBL" id="KAG8231362.1"/>
    </source>
</evidence>
<feature type="transmembrane region" description="Helical" evidence="2">
    <location>
        <begin position="28"/>
        <end position="47"/>
    </location>
</feature>
<dbReference type="InterPro" id="IPR005570">
    <property type="entry name" value="RPABC3"/>
</dbReference>
<dbReference type="Gene3D" id="2.40.50.140">
    <property type="entry name" value="Nucleic acid-binding proteins"/>
    <property type="match status" value="1"/>
</dbReference>
<dbReference type="AlphaFoldDB" id="A0A8K0KAF1"/>
<evidence type="ECO:0000256" key="1">
    <source>
        <dbReference type="ARBA" id="ARBA00044496"/>
    </source>
</evidence>
<keyword evidence="2" id="KW-0812">Transmembrane</keyword>
<evidence type="ECO:0000256" key="2">
    <source>
        <dbReference type="SAM" id="Phobius"/>
    </source>
</evidence>
<dbReference type="Pfam" id="PF03870">
    <property type="entry name" value="RNA_pol_Rpb8"/>
    <property type="match status" value="1"/>
</dbReference>
<dbReference type="InterPro" id="IPR012340">
    <property type="entry name" value="NA-bd_OB-fold"/>
</dbReference>
<dbReference type="OrthoDB" id="10249565at2759"/>
<dbReference type="GO" id="GO:0003899">
    <property type="term" value="F:DNA-directed RNA polymerase activity"/>
    <property type="evidence" value="ECO:0007669"/>
    <property type="project" value="InterPro"/>
</dbReference>
<sequence length="156" mass="17571">MSAIDLRRISALICSKQMKGRIEFDQDGLMFLIIFNAAYVSYGGLLMRLQGDANNLHGFEVDQNFFSNVGKVDPAMASITSLTTPVKSVVIGKKIPIRINYLRVSTDWAHCEPISTKISSGKVKEKSKRIRVGGWNVRSILKEEKLENLRREVIKN</sequence>
<dbReference type="EMBL" id="KZ308552">
    <property type="protein sequence ID" value="KAG8231362.1"/>
    <property type="molecule type" value="Genomic_DNA"/>
</dbReference>
<name>A0A8K0KAF1_LADFU</name>
<keyword evidence="4" id="KW-1185">Reference proteome</keyword>
<reference evidence="3" key="2">
    <citation type="submission" date="2017-10" db="EMBL/GenBank/DDBJ databases">
        <title>Ladona fulva Genome sequencing and assembly.</title>
        <authorList>
            <person name="Murali S."/>
            <person name="Richards S."/>
            <person name="Bandaranaike D."/>
            <person name="Bellair M."/>
            <person name="Blankenburg K."/>
            <person name="Chao H."/>
            <person name="Dinh H."/>
            <person name="Doddapaneni H."/>
            <person name="Dugan-Rocha S."/>
            <person name="Elkadiri S."/>
            <person name="Gnanaolivu R."/>
            <person name="Hernandez B."/>
            <person name="Skinner E."/>
            <person name="Javaid M."/>
            <person name="Lee S."/>
            <person name="Li M."/>
            <person name="Ming W."/>
            <person name="Munidasa M."/>
            <person name="Muniz J."/>
            <person name="Nguyen L."/>
            <person name="Hughes D."/>
            <person name="Osuji N."/>
            <person name="Pu L.-L."/>
            <person name="Puazo M."/>
            <person name="Qu C."/>
            <person name="Quiroz J."/>
            <person name="Raj R."/>
            <person name="Weissenberger G."/>
            <person name="Xin Y."/>
            <person name="Zou X."/>
            <person name="Han Y."/>
            <person name="Worley K."/>
            <person name="Muzny D."/>
            <person name="Gibbs R."/>
        </authorList>
    </citation>
    <scope>NUCLEOTIDE SEQUENCE</scope>
    <source>
        <strain evidence="3">Sampled in the wild</strain>
    </source>
</reference>
<keyword evidence="2" id="KW-1133">Transmembrane helix</keyword>